<evidence type="ECO:0000313" key="1">
    <source>
        <dbReference type="EMBL" id="PNI06183.1"/>
    </source>
</evidence>
<dbReference type="AlphaFoldDB" id="A0A2J8I6M7"/>
<accession>A0A2J8I6M7</accession>
<proteinExistence type="predicted"/>
<dbReference type="Proteomes" id="UP000236449">
    <property type="component" value="Unassembled WGS sequence"/>
</dbReference>
<dbReference type="OrthoDB" id="5882991at2"/>
<comment type="caution">
    <text evidence="1">The sequence shown here is derived from an EMBL/GenBank/DDBJ whole genome shotgun (WGS) entry which is preliminary data.</text>
</comment>
<reference evidence="1 2" key="1">
    <citation type="submission" date="2018-01" db="EMBL/GenBank/DDBJ databases">
        <title>Draft genome sequences of six Vibrio diazotrophicus strains isolated from deep-sea sediments of the Baltic Sea.</title>
        <authorList>
            <person name="Castillo D."/>
            <person name="Vandieken V."/>
            <person name="Chiang O."/>
            <person name="Middelboe M."/>
        </authorList>
    </citation>
    <scope>NUCLEOTIDE SEQUENCE [LARGE SCALE GENOMIC DNA]</scope>
    <source>
        <strain evidence="1 2">60.27F</strain>
    </source>
</reference>
<dbReference type="RefSeq" id="WP_102965471.1">
    <property type="nucleotide sequence ID" value="NZ_POSK01000002.1"/>
</dbReference>
<evidence type="ECO:0000313" key="2">
    <source>
        <dbReference type="Proteomes" id="UP000236449"/>
    </source>
</evidence>
<gene>
    <name evidence="1" type="ORF">C1N32_04070</name>
</gene>
<dbReference type="EMBL" id="POSK01000002">
    <property type="protein sequence ID" value="PNI06183.1"/>
    <property type="molecule type" value="Genomic_DNA"/>
</dbReference>
<sequence length="159" mass="18243">MDTSSVIIDYSEADFADSLRALLPKGKYWQEAENVELTNVIEALAIDFKTTHDDVQLSLLTDFKQALFGWKISDYQALLYEVAGNNSGVVSDSRATPNLIYVSLGDDYRGSSKKAWTEFEKKRLPHTEITWTYQSRLDVHHQLANCRHIRNLHTYEVTQ</sequence>
<protein>
    <submittedName>
        <fullName evidence="1">Uncharacterized protein</fullName>
    </submittedName>
</protein>
<name>A0A2J8I6M7_VIBDI</name>
<organism evidence="1 2">
    <name type="scientific">Vibrio diazotrophicus</name>
    <dbReference type="NCBI Taxonomy" id="685"/>
    <lineage>
        <taxon>Bacteria</taxon>
        <taxon>Pseudomonadati</taxon>
        <taxon>Pseudomonadota</taxon>
        <taxon>Gammaproteobacteria</taxon>
        <taxon>Vibrionales</taxon>
        <taxon>Vibrionaceae</taxon>
        <taxon>Vibrio</taxon>
    </lineage>
</organism>